<dbReference type="PANTHER" id="PTHR10507">
    <property type="entry name" value="CDC45-RELATED PROTEIN"/>
    <property type="match status" value="1"/>
</dbReference>
<protein>
    <submittedName>
        <fullName evidence="7">CDC45-like protein</fullName>
    </submittedName>
</protein>
<dbReference type="GO" id="GO:0003697">
    <property type="term" value="F:single-stranded DNA binding"/>
    <property type="evidence" value="ECO:0007669"/>
    <property type="project" value="TreeGrafter"/>
</dbReference>
<dbReference type="Proteomes" id="UP000009168">
    <property type="component" value="Unassembled WGS sequence"/>
</dbReference>
<dbReference type="AlphaFoldDB" id="I7MG88"/>
<dbReference type="RefSeq" id="XP_001032588.3">
    <property type="nucleotide sequence ID" value="XM_001032588.3"/>
</dbReference>
<evidence type="ECO:0000256" key="1">
    <source>
        <dbReference type="ARBA" id="ARBA00004123"/>
    </source>
</evidence>
<keyword evidence="5" id="KW-0131">Cell cycle</keyword>
<reference evidence="8" key="1">
    <citation type="journal article" date="2006" name="PLoS Biol.">
        <title>Macronuclear genome sequence of the ciliate Tetrahymena thermophila, a model eukaryote.</title>
        <authorList>
            <person name="Eisen J.A."/>
            <person name="Coyne R.S."/>
            <person name="Wu M."/>
            <person name="Wu D."/>
            <person name="Thiagarajan M."/>
            <person name="Wortman J.R."/>
            <person name="Badger J.H."/>
            <person name="Ren Q."/>
            <person name="Amedeo P."/>
            <person name="Jones K.M."/>
            <person name="Tallon L.J."/>
            <person name="Delcher A.L."/>
            <person name="Salzberg S.L."/>
            <person name="Silva J.C."/>
            <person name="Haas B.J."/>
            <person name="Majoros W.H."/>
            <person name="Farzad M."/>
            <person name="Carlton J.M."/>
            <person name="Smith R.K. Jr."/>
            <person name="Garg J."/>
            <person name="Pearlman R.E."/>
            <person name="Karrer K.M."/>
            <person name="Sun L."/>
            <person name="Manning G."/>
            <person name="Elde N.C."/>
            <person name="Turkewitz A.P."/>
            <person name="Asai D.J."/>
            <person name="Wilkes D.E."/>
            <person name="Wang Y."/>
            <person name="Cai H."/>
            <person name="Collins K."/>
            <person name="Stewart B.A."/>
            <person name="Lee S.R."/>
            <person name="Wilamowska K."/>
            <person name="Weinberg Z."/>
            <person name="Ruzzo W.L."/>
            <person name="Wloga D."/>
            <person name="Gaertig J."/>
            <person name="Frankel J."/>
            <person name="Tsao C.-C."/>
            <person name="Gorovsky M.A."/>
            <person name="Keeling P.J."/>
            <person name="Waller R.F."/>
            <person name="Patron N.J."/>
            <person name="Cherry J.M."/>
            <person name="Stover N.A."/>
            <person name="Krieger C.J."/>
            <person name="del Toro C."/>
            <person name="Ryder H.F."/>
            <person name="Williamson S.C."/>
            <person name="Barbeau R.A."/>
            <person name="Hamilton E.P."/>
            <person name="Orias E."/>
        </authorList>
    </citation>
    <scope>NUCLEOTIDE SEQUENCE [LARGE SCALE GENOMIC DNA]</scope>
    <source>
        <strain evidence="8">SB210</strain>
    </source>
</reference>
<evidence type="ECO:0000256" key="6">
    <source>
        <dbReference type="SAM" id="MobiDB-lite"/>
    </source>
</evidence>
<dbReference type="GO" id="GO:0006270">
    <property type="term" value="P:DNA replication initiation"/>
    <property type="evidence" value="ECO:0007669"/>
    <property type="project" value="InterPro"/>
</dbReference>
<keyword evidence="3" id="KW-0235">DNA replication</keyword>
<dbReference type="GO" id="GO:0000727">
    <property type="term" value="P:double-strand break repair via break-induced replication"/>
    <property type="evidence" value="ECO:0007669"/>
    <property type="project" value="TreeGrafter"/>
</dbReference>
<feature type="compositionally biased region" description="Acidic residues" evidence="6">
    <location>
        <begin position="154"/>
        <end position="190"/>
    </location>
</feature>
<evidence type="ECO:0000256" key="5">
    <source>
        <dbReference type="ARBA" id="ARBA00023306"/>
    </source>
</evidence>
<dbReference type="KEGG" id="tet:TTHERM_00584810"/>
<proteinExistence type="inferred from homology"/>
<comment type="similarity">
    <text evidence="2">Belongs to the CDC45 family.</text>
</comment>
<evidence type="ECO:0000313" key="8">
    <source>
        <dbReference type="Proteomes" id="UP000009168"/>
    </source>
</evidence>
<organism evidence="7 8">
    <name type="scientific">Tetrahymena thermophila (strain SB210)</name>
    <dbReference type="NCBI Taxonomy" id="312017"/>
    <lineage>
        <taxon>Eukaryota</taxon>
        <taxon>Sar</taxon>
        <taxon>Alveolata</taxon>
        <taxon>Ciliophora</taxon>
        <taxon>Intramacronucleata</taxon>
        <taxon>Oligohymenophorea</taxon>
        <taxon>Hymenostomatida</taxon>
        <taxon>Tetrahymenina</taxon>
        <taxon>Tetrahymenidae</taxon>
        <taxon>Tetrahymena</taxon>
    </lineage>
</organism>
<dbReference type="OrthoDB" id="10258882at2759"/>
<dbReference type="InterPro" id="IPR003874">
    <property type="entry name" value="CDC45"/>
</dbReference>
<evidence type="ECO:0000313" key="7">
    <source>
        <dbReference type="EMBL" id="EAR84925.3"/>
    </source>
</evidence>
<dbReference type="PANTHER" id="PTHR10507:SF0">
    <property type="entry name" value="CELL DIVISION CONTROL PROTEIN 45 HOMOLOG"/>
    <property type="match status" value="1"/>
</dbReference>
<sequence>MLIDQTSIIHCYEKIQKKAINGCVTVFIFVAFDADSLCSLKILTGLLKSDNIAYKVLPVTGFSQLEASIDECQTSESIQSMIFINCGGVLDLTQKWFVTEKTKIKAYIFDNHRPIHHHNIADKNNIVIIDDGTQNQQNCPEREDEILQMTAQHEEDEDISDNDNEDQDYSEEDDDDLQEYEDEDEGFDENGENKLKNKLDKKRKDLAYEDEEEEEFGKKDRREKNRRKRRSDKKLKEKKMEKKLKIEQHKQKMENYYEGFYYGKATSMLMYKICQQANKENNNYLWYTILGATDLLIHGKITQQQYDQMYEELVIEVEKVNIQKQEFSQDLNESIANEQRQKNIGFIEASNEYRFICLRNWNLYESIYYSNYFATKLEIWNENGDQKITRLIALLGIPLEEAKQQYKFMKAQFKEKLKDNIHSVATKYKLYNVLFNSFVRQIDEKTQVSSTDMVYCLTAILECPKQILQNIFEDPLKVGQSIQTDKTSDNSEEGSKNYNEKDIFDRIKNFWWAYETISSKEAVLILKGIDIAIQFQKAMVNEAKFVIDRDLITQCSDFRFLKLNNDTYSQNQYFQHPYSLQKLALFLMGIFKEKQKSNQPIKPIVLSIKNSITQTQTIIGVVGNHYSASTKNDFAFKFQSAAKALNLQYKQDDFETSIIEIKDQDFDVFLDEITLAK</sequence>
<dbReference type="InParanoid" id="I7MG88"/>
<dbReference type="GO" id="GO:1902977">
    <property type="term" value="P:mitotic DNA replication preinitiation complex assembly"/>
    <property type="evidence" value="ECO:0007669"/>
    <property type="project" value="TreeGrafter"/>
</dbReference>
<accession>I7MG88</accession>
<dbReference type="GO" id="GO:0031261">
    <property type="term" value="C:DNA replication preinitiation complex"/>
    <property type="evidence" value="ECO:0007669"/>
    <property type="project" value="TreeGrafter"/>
</dbReference>
<dbReference type="GeneID" id="7846683"/>
<evidence type="ECO:0000256" key="3">
    <source>
        <dbReference type="ARBA" id="ARBA00022705"/>
    </source>
</evidence>
<dbReference type="GO" id="GO:0003688">
    <property type="term" value="F:DNA replication origin binding"/>
    <property type="evidence" value="ECO:0007669"/>
    <property type="project" value="TreeGrafter"/>
</dbReference>
<feature type="region of interest" description="Disordered" evidence="6">
    <location>
        <begin position="207"/>
        <end position="239"/>
    </location>
</feature>
<keyword evidence="8" id="KW-1185">Reference proteome</keyword>
<comment type="subcellular location">
    <subcellularLocation>
        <location evidence="1">Nucleus</location>
    </subcellularLocation>
</comment>
<gene>
    <name evidence="7" type="ORF">TTHERM_00584810</name>
</gene>
<dbReference type="EMBL" id="GG662510">
    <property type="protein sequence ID" value="EAR84925.3"/>
    <property type="molecule type" value="Genomic_DNA"/>
</dbReference>
<dbReference type="eggNOG" id="KOG2475">
    <property type="taxonomic scope" value="Eukaryota"/>
</dbReference>
<keyword evidence="4" id="KW-0539">Nucleus</keyword>
<dbReference type="STRING" id="312017.I7MG88"/>
<name>I7MG88_TETTS</name>
<evidence type="ECO:0000256" key="2">
    <source>
        <dbReference type="ARBA" id="ARBA00010727"/>
    </source>
</evidence>
<feature type="region of interest" description="Disordered" evidence="6">
    <location>
        <begin position="151"/>
        <end position="195"/>
    </location>
</feature>
<dbReference type="GO" id="GO:0003682">
    <property type="term" value="F:chromatin binding"/>
    <property type="evidence" value="ECO:0007669"/>
    <property type="project" value="TreeGrafter"/>
</dbReference>
<dbReference type="Pfam" id="PF02724">
    <property type="entry name" value="CDC45"/>
    <property type="match status" value="1"/>
</dbReference>
<evidence type="ECO:0000256" key="4">
    <source>
        <dbReference type="ARBA" id="ARBA00023242"/>
    </source>
</evidence>
<feature type="compositionally biased region" description="Basic residues" evidence="6">
    <location>
        <begin position="224"/>
        <end position="233"/>
    </location>
</feature>